<name>A0A656G3I7_PSEA0</name>
<comment type="caution">
    <text evidence="1">The sequence shown here is derived from an EMBL/GenBank/DDBJ whole genome shotgun (WGS) entry which is preliminary data.</text>
</comment>
<proteinExistence type="predicted"/>
<dbReference type="Proteomes" id="UP000003465">
    <property type="component" value="Unassembled WGS sequence"/>
</dbReference>
<sequence>MAKQDQTEIGMDLAKAPGTALVVAAAVVLVAQKTEEPEGQRSFVPAQKRKPR</sequence>
<evidence type="ECO:0000313" key="1">
    <source>
        <dbReference type="EMBL" id="EGH19980.1"/>
    </source>
</evidence>
<organism evidence="1 2">
    <name type="scientific">Pseudomonas amygdali pv. mori str. 301020</name>
    <dbReference type="NCBI Taxonomy" id="629261"/>
    <lineage>
        <taxon>Bacteria</taxon>
        <taxon>Pseudomonadati</taxon>
        <taxon>Pseudomonadota</taxon>
        <taxon>Gammaproteobacteria</taxon>
        <taxon>Pseudomonadales</taxon>
        <taxon>Pseudomonadaceae</taxon>
        <taxon>Pseudomonas</taxon>
        <taxon>Pseudomonas amygdali</taxon>
    </lineage>
</organism>
<protein>
    <submittedName>
        <fullName evidence="1">Uncharacterized protein</fullName>
    </submittedName>
</protein>
<dbReference type="AlphaFoldDB" id="A0A656G3I7"/>
<accession>A0A656G3I7</accession>
<evidence type="ECO:0000313" key="2">
    <source>
        <dbReference type="Proteomes" id="UP000003465"/>
    </source>
</evidence>
<feature type="non-terminal residue" evidence="1">
    <location>
        <position position="52"/>
    </location>
</feature>
<gene>
    <name evidence="1" type="ORF">PSYMO_00180</name>
</gene>
<reference evidence="1 2" key="1">
    <citation type="journal article" date="2011" name="PLoS Pathog.">
        <title>Dynamic evolution of pathogenicity revealed by sequencing and comparative genomics of 19 Pseudomonas syringae isolates.</title>
        <authorList>
            <person name="Baltrus D.A."/>
            <person name="Nishimura M.T."/>
            <person name="Romanchuk A."/>
            <person name="Chang J.H."/>
            <person name="Mukhtar M.S."/>
            <person name="Cherkis K."/>
            <person name="Roach J."/>
            <person name="Grant S.R."/>
            <person name="Jones C.D."/>
            <person name="Dangl J.L."/>
        </authorList>
    </citation>
    <scope>NUCLEOTIDE SEQUENCE [LARGE SCALE GENOMIC DNA]</scope>
    <source>
        <strain evidence="1 2">301020</strain>
    </source>
</reference>
<dbReference type="EMBL" id="AEAG01000012">
    <property type="protein sequence ID" value="EGH19980.1"/>
    <property type="molecule type" value="Genomic_DNA"/>
</dbReference>